<proteinExistence type="predicted"/>
<reference evidence="1" key="1">
    <citation type="journal article" date="2015" name="Front. Microbiol.">
        <title>Combining genomic sequencing methods to explore viral diversity and reveal potential virus-host interactions.</title>
        <authorList>
            <person name="Chow C.E."/>
            <person name="Winget D.M."/>
            <person name="White R.A.III."/>
            <person name="Hallam S.J."/>
            <person name="Suttle C.A."/>
        </authorList>
    </citation>
    <scope>NUCLEOTIDE SEQUENCE</scope>
    <source>
        <strain evidence="1">Anoxic3_1</strain>
    </source>
</reference>
<dbReference type="EMBL" id="KR029577">
    <property type="protein sequence ID" value="AKH45964.1"/>
    <property type="molecule type" value="Genomic_DNA"/>
</dbReference>
<accession>A0A0F7L0D2</accession>
<organism evidence="1">
    <name type="scientific">uncultured marine virus</name>
    <dbReference type="NCBI Taxonomy" id="186617"/>
    <lineage>
        <taxon>Viruses</taxon>
        <taxon>environmental samples</taxon>
    </lineage>
</organism>
<reference evidence="1" key="2">
    <citation type="submission" date="2015-03" db="EMBL/GenBank/DDBJ databases">
        <authorList>
            <person name="Chow C.-E.T."/>
            <person name="Winget D.M."/>
            <person name="White R.A.III."/>
            <person name="Hallam S.J."/>
            <person name="Suttle C.A."/>
        </authorList>
    </citation>
    <scope>NUCLEOTIDE SEQUENCE</scope>
    <source>
        <strain evidence="1">Anoxic3_1</strain>
    </source>
</reference>
<protein>
    <submittedName>
        <fullName evidence="1">Uncharacterized protein</fullName>
    </submittedName>
</protein>
<evidence type="ECO:0000313" key="1">
    <source>
        <dbReference type="EMBL" id="AKH45964.1"/>
    </source>
</evidence>
<name>A0A0F7L0D2_9VIRU</name>
<sequence>MYSSAKRFASRIACAREENVTSSPSFFQSWNRSLDSLISWRLPWRKISVPEARLSTVTTPSPAGLISTMRFFAGFAAL</sequence>